<dbReference type="Proteomes" id="UP000005436">
    <property type="component" value="Chromosome"/>
</dbReference>
<keyword evidence="1" id="KW-0472">Membrane</keyword>
<reference evidence="3" key="1">
    <citation type="submission" date="2011-12" db="EMBL/GenBank/DDBJ databases">
        <title>Complete sequence of Tannerella forsythia ATCC 43037.</title>
        <authorList>
            <person name="Dewhirst F."/>
            <person name="Tanner A."/>
            <person name="Izard J."/>
            <person name="Brinkac L."/>
            <person name="Durkin A.S."/>
            <person name="Hostetler J."/>
            <person name="Shetty J."/>
            <person name="Torralba M."/>
            <person name="Gill S."/>
            <person name="Nelson K."/>
        </authorList>
    </citation>
    <scope>NUCLEOTIDE SEQUENCE [LARGE SCALE GENOMIC DNA]</scope>
    <source>
        <strain evidence="3">ATCC 43037 / JCM 10827 / CCUG 33226 / KCTC 5666 / FDC 338</strain>
    </source>
</reference>
<keyword evidence="3" id="KW-1185">Reference proteome</keyword>
<gene>
    <name evidence="2" type="ordered locus">BFO_1817</name>
</gene>
<keyword evidence="1" id="KW-0812">Transmembrane</keyword>
<feature type="transmembrane region" description="Helical" evidence="1">
    <location>
        <begin position="21"/>
        <end position="38"/>
    </location>
</feature>
<dbReference type="STRING" id="203275.BFO_1817"/>
<dbReference type="AlphaFoldDB" id="G8UNP6"/>
<evidence type="ECO:0000256" key="1">
    <source>
        <dbReference type="SAM" id="Phobius"/>
    </source>
</evidence>
<keyword evidence="1" id="KW-1133">Transmembrane helix</keyword>
<dbReference type="HOGENOM" id="CLU_3318306_0_0_10"/>
<accession>G8UNP6</accession>
<dbReference type="KEGG" id="tfo:BFO_1817"/>
<evidence type="ECO:0000313" key="3">
    <source>
        <dbReference type="Proteomes" id="UP000005436"/>
    </source>
</evidence>
<sequence length="39" mass="4810">MFMMNKYPKLDANIRILSNKYSKIVFFLNFYSVWGIRFL</sequence>
<organism evidence="2 3">
    <name type="scientific">Tannerella forsythia (strain ATCC 43037 / JCM 10827 / CCUG 21028 A / KCTC 5666 / FDC 338)</name>
    <name type="common">Bacteroides forsythus</name>
    <dbReference type="NCBI Taxonomy" id="203275"/>
    <lineage>
        <taxon>Bacteria</taxon>
        <taxon>Pseudomonadati</taxon>
        <taxon>Bacteroidota</taxon>
        <taxon>Bacteroidia</taxon>
        <taxon>Bacteroidales</taxon>
        <taxon>Tannerellaceae</taxon>
        <taxon>Tannerella</taxon>
    </lineage>
</organism>
<evidence type="ECO:0000313" key="2">
    <source>
        <dbReference type="EMBL" id="AEW20154.1"/>
    </source>
</evidence>
<proteinExistence type="predicted"/>
<dbReference type="EMBL" id="CP003191">
    <property type="protein sequence ID" value="AEW20154.1"/>
    <property type="molecule type" value="Genomic_DNA"/>
</dbReference>
<protein>
    <submittedName>
        <fullName evidence="2">Uncharacterized protein</fullName>
    </submittedName>
</protein>
<name>G8UNP6_TANFA</name>